<feature type="transmembrane region" description="Helical" evidence="8">
    <location>
        <begin position="118"/>
        <end position="137"/>
    </location>
</feature>
<keyword evidence="4" id="KW-0808">Transferase</keyword>
<organism evidence="10">
    <name type="scientific">hydrothermal vent metagenome</name>
    <dbReference type="NCBI Taxonomy" id="652676"/>
    <lineage>
        <taxon>unclassified sequences</taxon>
        <taxon>metagenomes</taxon>
        <taxon>ecological metagenomes</taxon>
    </lineage>
</organism>
<dbReference type="AlphaFoldDB" id="A0A3B0VEK1"/>
<proteinExistence type="predicted"/>
<dbReference type="GO" id="GO:0016763">
    <property type="term" value="F:pentosyltransferase activity"/>
    <property type="evidence" value="ECO:0007669"/>
    <property type="project" value="TreeGrafter"/>
</dbReference>
<comment type="subcellular location">
    <subcellularLocation>
        <location evidence="1">Cell membrane</location>
        <topology evidence="1">Multi-pass membrane protein</topology>
    </subcellularLocation>
</comment>
<evidence type="ECO:0000256" key="1">
    <source>
        <dbReference type="ARBA" id="ARBA00004651"/>
    </source>
</evidence>
<evidence type="ECO:0000256" key="6">
    <source>
        <dbReference type="ARBA" id="ARBA00022989"/>
    </source>
</evidence>
<sequence length="387" mass="42787">MKKLRIDKVTAVSSLFPFILLLLLLAVAAYLRLRGLEHSPILGDQSILLNIAMHFVNSGEIPLAANKSSAGIMNPPLIAYLLSVPLFIKGTLTFVHLFQGVMGVTAVAVLAIYAQRLFGWRVALLASLLFAVNPWAVYYSRFIWNPNPIPLFSTLLLMSLLAYFAGNRHPIHLALAFLWLAAITQLHLSGLVLIAVLGIVMLIFWRRQPQDSWLKAVAPIGFGLGLMLLLYWPFILFERAVGFGDLQAIATALIGGSAPTDGIGVGEAAVNAASFLLVQELATGNNVWHAINVSLDALGLWQWAARFAQLLFIASLLYAIFAPLVRWLRGRKQSKSIAQQSPRHTALLILAIWLLIPILLYLRHTVYLQNYYFLYILPAPFLATALM</sequence>
<feature type="transmembrane region" description="Helical" evidence="8">
    <location>
        <begin position="171"/>
        <end position="204"/>
    </location>
</feature>
<accession>A0A3B0VEK1</accession>
<feature type="domain" description="Glycosyltransferase RgtA/B/C/D-like" evidence="9">
    <location>
        <begin position="74"/>
        <end position="232"/>
    </location>
</feature>
<gene>
    <name evidence="10" type="ORF">MNBD_CHLOROFLEXI01-520</name>
</gene>
<feature type="non-terminal residue" evidence="10">
    <location>
        <position position="387"/>
    </location>
</feature>
<dbReference type="PANTHER" id="PTHR33908">
    <property type="entry name" value="MANNOSYLTRANSFERASE YKCB-RELATED"/>
    <property type="match status" value="1"/>
</dbReference>
<dbReference type="GO" id="GO:0008610">
    <property type="term" value="P:lipid biosynthetic process"/>
    <property type="evidence" value="ECO:0007669"/>
    <property type="project" value="UniProtKB-ARBA"/>
</dbReference>
<dbReference type="InterPro" id="IPR038731">
    <property type="entry name" value="RgtA/B/C-like"/>
</dbReference>
<evidence type="ECO:0000256" key="2">
    <source>
        <dbReference type="ARBA" id="ARBA00022475"/>
    </source>
</evidence>
<keyword evidence="6 8" id="KW-1133">Transmembrane helix</keyword>
<dbReference type="EMBL" id="UOEU01000882">
    <property type="protein sequence ID" value="VAW42048.1"/>
    <property type="molecule type" value="Genomic_DNA"/>
</dbReference>
<feature type="transmembrane region" description="Helical" evidence="8">
    <location>
        <begin position="303"/>
        <end position="325"/>
    </location>
</feature>
<dbReference type="Pfam" id="PF13231">
    <property type="entry name" value="PMT_2"/>
    <property type="match status" value="1"/>
</dbReference>
<evidence type="ECO:0000256" key="7">
    <source>
        <dbReference type="ARBA" id="ARBA00023136"/>
    </source>
</evidence>
<keyword evidence="2" id="KW-1003">Cell membrane</keyword>
<evidence type="ECO:0000259" key="9">
    <source>
        <dbReference type="Pfam" id="PF13231"/>
    </source>
</evidence>
<evidence type="ECO:0000256" key="8">
    <source>
        <dbReference type="SAM" id="Phobius"/>
    </source>
</evidence>
<evidence type="ECO:0000256" key="3">
    <source>
        <dbReference type="ARBA" id="ARBA00022676"/>
    </source>
</evidence>
<protein>
    <recommendedName>
        <fullName evidence="9">Glycosyltransferase RgtA/B/C/D-like domain-containing protein</fullName>
    </recommendedName>
</protein>
<keyword evidence="5 8" id="KW-0812">Transmembrane</keyword>
<feature type="transmembrane region" description="Helical" evidence="8">
    <location>
        <begin position="12"/>
        <end position="33"/>
    </location>
</feature>
<name>A0A3B0VEK1_9ZZZZ</name>
<reference evidence="10" key="1">
    <citation type="submission" date="2018-06" db="EMBL/GenBank/DDBJ databases">
        <authorList>
            <person name="Zhirakovskaya E."/>
        </authorList>
    </citation>
    <scope>NUCLEOTIDE SEQUENCE</scope>
</reference>
<evidence type="ECO:0000256" key="5">
    <source>
        <dbReference type="ARBA" id="ARBA00022692"/>
    </source>
</evidence>
<dbReference type="PANTHER" id="PTHR33908:SF11">
    <property type="entry name" value="MEMBRANE PROTEIN"/>
    <property type="match status" value="1"/>
</dbReference>
<dbReference type="GO" id="GO:0005886">
    <property type="term" value="C:plasma membrane"/>
    <property type="evidence" value="ECO:0007669"/>
    <property type="project" value="UniProtKB-SubCell"/>
</dbReference>
<feature type="transmembrane region" description="Helical" evidence="8">
    <location>
        <begin position="216"/>
        <end position="235"/>
    </location>
</feature>
<evidence type="ECO:0000313" key="10">
    <source>
        <dbReference type="EMBL" id="VAW42048.1"/>
    </source>
</evidence>
<dbReference type="InterPro" id="IPR050297">
    <property type="entry name" value="LipidA_mod_glycosyltrf_83"/>
</dbReference>
<feature type="transmembrane region" description="Helical" evidence="8">
    <location>
        <begin position="345"/>
        <end position="362"/>
    </location>
</feature>
<evidence type="ECO:0000256" key="4">
    <source>
        <dbReference type="ARBA" id="ARBA00022679"/>
    </source>
</evidence>
<keyword evidence="3" id="KW-0328">Glycosyltransferase</keyword>
<keyword evidence="7 8" id="KW-0472">Membrane</keyword>